<dbReference type="EMBL" id="JAHCVI010000005">
    <property type="protein sequence ID" value="KAG7285004.1"/>
    <property type="molecule type" value="Genomic_DNA"/>
</dbReference>
<dbReference type="InterPro" id="IPR020845">
    <property type="entry name" value="AMP-binding_CS"/>
</dbReference>
<dbReference type="InterPro" id="IPR045851">
    <property type="entry name" value="AMP-bd_C_sf"/>
</dbReference>
<accession>A0AAD4HTI2</accession>
<dbReference type="Gene3D" id="3.40.50.12780">
    <property type="entry name" value="N-terminal domain of ligase-like"/>
    <property type="match status" value="1"/>
</dbReference>
<dbReference type="InterPro" id="IPR025110">
    <property type="entry name" value="AMP-bd_C"/>
</dbReference>
<dbReference type="PROSITE" id="PS00012">
    <property type="entry name" value="PHOSPHOPANTETHEINE"/>
    <property type="match status" value="1"/>
</dbReference>
<dbReference type="SUPFAM" id="SSF56801">
    <property type="entry name" value="Acetyl-CoA synthetase-like"/>
    <property type="match status" value="1"/>
</dbReference>
<protein>
    <recommendedName>
        <fullName evidence="4">Carrier domain-containing protein</fullName>
    </recommendedName>
</protein>
<dbReference type="SUPFAM" id="SSF47336">
    <property type="entry name" value="ACP-like"/>
    <property type="match status" value="1"/>
</dbReference>
<dbReference type="Proteomes" id="UP001197093">
    <property type="component" value="Unassembled WGS sequence"/>
</dbReference>
<dbReference type="CDD" id="cd05235">
    <property type="entry name" value="SDR_e1"/>
    <property type="match status" value="1"/>
</dbReference>
<dbReference type="InterPro" id="IPR020806">
    <property type="entry name" value="PKS_PP-bd"/>
</dbReference>
<reference evidence="5" key="1">
    <citation type="submission" date="2023-02" db="EMBL/GenBank/DDBJ databases">
        <authorList>
            <person name="Palmer J.M."/>
        </authorList>
    </citation>
    <scope>NUCLEOTIDE SEQUENCE</scope>
    <source>
        <strain evidence="5">FW57</strain>
    </source>
</reference>
<dbReference type="Gene3D" id="3.40.50.720">
    <property type="entry name" value="NAD(P)-binding Rossmann-like Domain"/>
    <property type="match status" value="1"/>
</dbReference>
<organism evidence="5 6">
    <name type="scientific">Staphylotrichum longicolle</name>
    <dbReference type="NCBI Taxonomy" id="669026"/>
    <lineage>
        <taxon>Eukaryota</taxon>
        <taxon>Fungi</taxon>
        <taxon>Dikarya</taxon>
        <taxon>Ascomycota</taxon>
        <taxon>Pezizomycotina</taxon>
        <taxon>Sordariomycetes</taxon>
        <taxon>Sordariomycetidae</taxon>
        <taxon>Sordariales</taxon>
        <taxon>Chaetomiaceae</taxon>
        <taxon>Staphylotrichum</taxon>
    </lineage>
</organism>
<gene>
    <name evidence="5" type="ORF">NEMBOFW57_009622</name>
</gene>
<feature type="domain" description="Carrier" evidence="4">
    <location>
        <begin position="527"/>
        <end position="602"/>
    </location>
</feature>
<dbReference type="InterPro" id="IPR036736">
    <property type="entry name" value="ACP-like_sf"/>
</dbReference>
<dbReference type="PANTHER" id="PTHR44845:SF6">
    <property type="entry name" value="BETA-ALANINE-ACTIVATING ENZYME"/>
    <property type="match status" value="1"/>
</dbReference>
<evidence type="ECO:0000259" key="4">
    <source>
        <dbReference type="PROSITE" id="PS50075"/>
    </source>
</evidence>
<evidence type="ECO:0000313" key="6">
    <source>
        <dbReference type="Proteomes" id="UP001197093"/>
    </source>
</evidence>
<evidence type="ECO:0000256" key="2">
    <source>
        <dbReference type="ARBA" id="ARBA00022553"/>
    </source>
</evidence>
<evidence type="ECO:0000256" key="1">
    <source>
        <dbReference type="ARBA" id="ARBA00022450"/>
    </source>
</evidence>
<keyword evidence="6" id="KW-1185">Reference proteome</keyword>
<keyword evidence="1" id="KW-0596">Phosphopantetheine</keyword>
<dbReference type="InterPro" id="IPR013120">
    <property type="entry name" value="FAR_NAD-bd"/>
</dbReference>
<dbReference type="InterPro" id="IPR042099">
    <property type="entry name" value="ANL_N_sf"/>
</dbReference>
<dbReference type="GO" id="GO:0031177">
    <property type="term" value="F:phosphopantetheine binding"/>
    <property type="evidence" value="ECO:0007669"/>
    <property type="project" value="InterPro"/>
</dbReference>
<dbReference type="InterPro" id="IPR010080">
    <property type="entry name" value="Thioester_reductase-like_dom"/>
</dbReference>
<dbReference type="PROSITE" id="PS50075">
    <property type="entry name" value="CARRIER"/>
    <property type="match status" value="1"/>
</dbReference>
<dbReference type="PANTHER" id="PTHR44845">
    <property type="entry name" value="CARRIER DOMAIN-CONTAINING PROTEIN"/>
    <property type="match status" value="1"/>
</dbReference>
<dbReference type="Pfam" id="PF07993">
    <property type="entry name" value="NAD_binding_4"/>
    <property type="match status" value="1"/>
</dbReference>
<dbReference type="Pfam" id="PF00501">
    <property type="entry name" value="AMP-binding"/>
    <property type="match status" value="1"/>
</dbReference>
<dbReference type="Gene3D" id="3.30.300.30">
    <property type="match status" value="1"/>
</dbReference>
<dbReference type="Gene3D" id="1.10.1200.10">
    <property type="entry name" value="ACP-like"/>
    <property type="match status" value="1"/>
</dbReference>
<dbReference type="InterPro" id="IPR009081">
    <property type="entry name" value="PP-bd_ACP"/>
</dbReference>
<dbReference type="Pfam" id="PF00550">
    <property type="entry name" value="PP-binding"/>
    <property type="match status" value="1"/>
</dbReference>
<dbReference type="Pfam" id="PF13193">
    <property type="entry name" value="AMP-binding_C"/>
    <property type="match status" value="1"/>
</dbReference>
<name>A0AAD4HTI2_9PEZI</name>
<dbReference type="InterPro" id="IPR006162">
    <property type="entry name" value="Ppantetheine_attach_site"/>
</dbReference>
<comment type="caution">
    <text evidence="5">The sequence shown here is derived from an EMBL/GenBank/DDBJ whole genome shotgun (WGS) entry which is preliminary data.</text>
</comment>
<dbReference type="InterPro" id="IPR036291">
    <property type="entry name" value="NAD(P)-bd_dom_sf"/>
</dbReference>
<keyword evidence="2" id="KW-0597">Phosphoprotein</keyword>
<evidence type="ECO:0000256" key="3">
    <source>
        <dbReference type="ARBA" id="ARBA00029454"/>
    </source>
</evidence>
<evidence type="ECO:0000313" key="5">
    <source>
        <dbReference type="EMBL" id="KAG7285004.1"/>
    </source>
</evidence>
<dbReference type="NCBIfam" id="TIGR01746">
    <property type="entry name" value="Thioester-redct"/>
    <property type="match status" value="1"/>
</dbReference>
<sequence>MSPATRSSLDSSDVGGLVAAQAALRPTKTAVVDDSTSINYQDLDRQARLLAEQLRQLPFRSEEIVVLLAPPGLNNIICQVAIIYAGGTCVPLDNFATDSDIQAKVDFLNAQILLTDLSSAGRKVTASHHVKYGFEHPLESPKQSPSSDLPVPVAPDYRSHIIFTSGTTGIPKCSQVAAVAMQLIQQIAHSPEDRFAHCNNVGFDGSLFDIWVPLTNGATVIVIRREIVLDPPRFAKLLADTDVTVILLTASLLNTVVASCPDVFRKCRVVVTAGETPNASAMRSIMQHGPPQRLVNGYGPTEIGIVATIHDITPEDAAKGEFPLGDALDGVRAILVDESLSIIDGQGTGEMLISSPALSRGYYLNPSRTSETFINLPDAGEDGETARFYRTADIVERDENGRLFWRGRRNNEIKHHGYRINLDVIEAELCKSEHVARAAAFRLDDDKSNSSWIIACVVPSQPSPGFRERCQKEAKSRFPAYMVPQIICVDRLPVSANGKTDRKALAEQVLANRRRAEEATSKSSGLSETEIKLRRIWQACLGAFSLDDIGPRSDFVLLGANSLDVTEALKRVRQVFGLSLPVRTLYENSTLRGFAREIDRELGQGPAMEGRGDLKSRLLSDSRLADNLEMPQRSVSDWTSDGECKVLVTGVTGFVGAFLLKDLTAEPAVKAIRCLVRASTRERGRQRILDVLAKYGVLASMTADQLAKIAPVCGNLTQPQLGIDDAGYADLAEWTSTIFHLAAHVDYVQPYSSHRSANVIGTLHILQLATTARLKPVHYASSPVAFGPTGLSRHKFVSEDDDMRRFIDLMLYETGYGQSKWVVDVMMRSAMAKGLPATVHRLGFVLYDDATGIGNADDFVARFVTDVMTLGAYPDLPANRKEITTVDYAVSTMILISIWRENLGHAFHVLADHDDAEDMALPRFREALEKVSGRRLEEIPLAEWVARLVVANEKQPMRMMPLIPMLEEKVMMDRTRWELYEGMARLRTDNVRNARIRAGLPAHLKDSGITEDGLARYLQFLGLPVAKKESK</sequence>
<dbReference type="PROSITE" id="PS00455">
    <property type="entry name" value="AMP_BINDING"/>
    <property type="match status" value="1"/>
</dbReference>
<proteinExistence type="inferred from homology"/>
<dbReference type="AlphaFoldDB" id="A0AAD4HTI2"/>
<dbReference type="SMART" id="SM00823">
    <property type="entry name" value="PKS_PP"/>
    <property type="match status" value="1"/>
</dbReference>
<dbReference type="InterPro" id="IPR000873">
    <property type="entry name" value="AMP-dep_synth/lig_dom"/>
</dbReference>
<comment type="similarity">
    <text evidence="3">Belongs to the NRP synthetase family.</text>
</comment>
<dbReference type="SUPFAM" id="SSF51735">
    <property type="entry name" value="NAD(P)-binding Rossmann-fold domains"/>
    <property type="match status" value="1"/>
</dbReference>